<dbReference type="Proteomes" id="UP001056120">
    <property type="component" value="Linkage Group LG06"/>
</dbReference>
<protein>
    <submittedName>
        <fullName evidence="1">Uncharacterized protein</fullName>
    </submittedName>
</protein>
<accession>A0ACB9IYV8</accession>
<evidence type="ECO:0000313" key="2">
    <source>
        <dbReference type="Proteomes" id="UP001056120"/>
    </source>
</evidence>
<proteinExistence type="predicted"/>
<name>A0ACB9IYV8_9ASTR</name>
<reference evidence="1 2" key="2">
    <citation type="journal article" date="2022" name="Mol. Ecol. Resour.">
        <title>The genomes of chicory, endive, great burdock and yacon provide insights into Asteraceae paleo-polyploidization history and plant inulin production.</title>
        <authorList>
            <person name="Fan W."/>
            <person name="Wang S."/>
            <person name="Wang H."/>
            <person name="Wang A."/>
            <person name="Jiang F."/>
            <person name="Liu H."/>
            <person name="Zhao H."/>
            <person name="Xu D."/>
            <person name="Zhang Y."/>
        </authorList>
    </citation>
    <scope>NUCLEOTIDE SEQUENCE [LARGE SCALE GENOMIC DNA]</scope>
    <source>
        <strain evidence="2">cv. Yunnan</strain>
        <tissue evidence="1">Leaves</tissue>
    </source>
</reference>
<keyword evidence="2" id="KW-1185">Reference proteome</keyword>
<sequence>MLPYVDSNTYTFLIMRSERSVDLLISRVFISIPSCRFTRMSLLNKRKKPEPKPAGGLLEVDRKVLEVIKSKKEMAIWTRDLKLETDLSDAIINKCIKNLLSSSLIKEVVHVQLKGRKHYIAAEFEPSKEITGGSWYVNGDLDTAFIDQLKQICLNIIRKLKVATADGVYDFFKNHRLTNTDCTSQQISEILRSMVLDNTIIDVKSTGLGEYHSIPVGNLCYRCPPGDLNQGPRTGAMVSIPCGICPRIRECTPDGLISPATCVYYTKWLDF</sequence>
<evidence type="ECO:0000313" key="1">
    <source>
        <dbReference type="EMBL" id="KAI3812641.1"/>
    </source>
</evidence>
<comment type="caution">
    <text evidence="1">The sequence shown here is derived from an EMBL/GenBank/DDBJ whole genome shotgun (WGS) entry which is preliminary data.</text>
</comment>
<dbReference type="EMBL" id="CM042023">
    <property type="protein sequence ID" value="KAI3812641.1"/>
    <property type="molecule type" value="Genomic_DNA"/>
</dbReference>
<gene>
    <name evidence="1" type="ORF">L1987_17353</name>
</gene>
<reference evidence="2" key="1">
    <citation type="journal article" date="2022" name="Mol. Ecol. Resour.">
        <title>The genomes of chicory, endive, great burdock and yacon provide insights into Asteraceae palaeo-polyploidization history and plant inulin production.</title>
        <authorList>
            <person name="Fan W."/>
            <person name="Wang S."/>
            <person name="Wang H."/>
            <person name="Wang A."/>
            <person name="Jiang F."/>
            <person name="Liu H."/>
            <person name="Zhao H."/>
            <person name="Xu D."/>
            <person name="Zhang Y."/>
        </authorList>
    </citation>
    <scope>NUCLEOTIDE SEQUENCE [LARGE SCALE GENOMIC DNA]</scope>
    <source>
        <strain evidence="2">cv. Yunnan</strain>
    </source>
</reference>
<organism evidence="1 2">
    <name type="scientific">Smallanthus sonchifolius</name>
    <dbReference type="NCBI Taxonomy" id="185202"/>
    <lineage>
        <taxon>Eukaryota</taxon>
        <taxon>Viridiplantae</taxon>
        <taxon>Streptophyta</taxon>
        <taxon>Embryophyta</taxon>
        <taxon>Tracheophyta</taxon>
        <taxon>Spermatophyta</taxon>
        <taxon>Magnoliopsida</taxon>
        <taxon>eudicotyledons</taxon>
        <taxon>Gunneridae</taxon>
        <taxon>Pentapetalae</taxon>
        <taxon>asterids</taxon>
        <taxon>campanulids</taxon>
        <taxon>Asterales</taxon>
        <taxon>Asteraceae</taxon>
        <taxon>Asteroideae</taxon>
        <taxon>Heliantheae alliance</taxon>
        <taxon>Millerieae</taxon>
        <taxon>Smallanthus</taxon>
    </lineage>
</organism>